<organism evidence="2 3">
    <name type="scientific">Mameliella alba</name>
    <dbReference type="NCBI Taxonomy" id="561184"/>
    <lineage>
        <taxon>Bacteria</taxon>
        <taxon>Pseudomonadati</taxon>
        <taxon>Pseudomonadota</taxon>
        <taxon>Alphaproteobacteria</taxon>
        <taxon>Rhodobacterales</taxon>
        <taxon>Roseobacteraceae</taxon>
        <taxon>Mameliella</taxon>
    </lineage>
</organism>
<name>A0A0B3SV78_9RHOB</name>
<dbReference type="Proteomes" id="UP000030960">
    <property type="component" value="Unassembled WGS sequence"/>
</dbReference>
<protein>
    <submittedName>
        <fullName evidence="2">Uncharacterized protein</fullName>
    </submittedName>
</protein>
<reference evidence="2 3" key="1">
    <citation type="submission" date="2014-10" db="EMBL/GenBank/DDBJ databases">
        <title>Genome sequence of Ponticoccus sp. strain UMTAT08 isolated from clonal culture of toxic dinoflagellate Alexandrium tamiyavanichii.</title>
        <authorList>
            <person name="Gan H.Y."/>
            <person name="Muhd D.-D."/>
            <person name="Mohd Noor M.E."/>
            <person name="Yeong Y.S."/>
            <person name="Usup G."/>
        </authorList>
    </citation>
    <scope>NUCLEOTIDE SEQUENCE [LARGE SCALE GENOMIC DNA]</scope>
    <source>
        <strain evidence="2 3">UMTAT08</strain>
    </source>
</reference>
<dbReference type="AlphaFoldDB" id="A0A0B3SV78"/>
<dbReference type="EMBL" id="JSUQ01000003">
    <property type="protein sequence ID" value="KHQ54354.1"/>
    <property type="molecule type" value="Genomic_DNA"/>
</dbReference>
<dbReference type="OrthoDB" id="9790161at2"/>
<proteinExistence type="predicted"/>
<dbReference type="RefSeq" id="WP_043137976.1">
    <property type="nucleotide sequence ID" value="NZ_JSUQ01000003.1"/>
</dbReference>
<evidence type="ECO:0000256" key="1">
    <source>
        <dbReference type="SAM" id="MobiDB-lite"/>
    </source>
</evidence>
<comment type="caution">
    <text evidence="2">The sequence shown here is derived from an EMBL/GenBank/DDBJ whole genome shotgun (WGS) entry which is preliminary data.</text>
</comment>
<evidence type="ECO:0000313" key="3">
    <source>
        <dbReference type="Proteomes" id="UP000030960"/>
    </source>
</evidence>
<dbReference type="PATRIC" id="fig|1515334.3.peg.949"/>
<sequence>MALEIYLEGTLNGEVLAEREASQNGRGLRSDGELVQAVHDTSETDAFVFASGGTAPSGGFSDVSGLGAEVTVAEYRDGTEHSPEWTNPNDGDPGHTAAGSDPEWRYVPVRRFFEDSDTDLGLSWDDGLF</sequence>
<gene>
    <name evidence="2" type="ORF">OA50_00946</name>
</gene>
<feature type="region of interest" description="Disordered" evidence="1">
    <location>
        <begin position="76"/>
        <end position="102"/>
    </location>
</feature>
<evidence type="ECO:0000313" key="2">
    <source>
        <dbReference type="EMBL" id="KHQ54354.1"/>
    </source>
</evidence>
<accession>A0A0B3SV78</accession>
<keyword evidence="3" id="KW-1185">Reference proteome</keyword>